<dbReference type="GO" id="GO:0005576">
    <property type="term" value="C:extracellular region"/>
    <property type="evidence" value="ECO:0007669"/>
    <property type="project" value="UniProtKB-SubCell"/>
</dbReference>
<accession>A0A167B380</accession>
<feature type="transmembrane region" description="Helical" evidence="15">
    <location>
        <begin position="160"/>
        <end position="181"/>
    </location>
</feature>
<evidence type="ECO:0000256" key="13">
    <source>
        <dbReference type="ARBA" id="ARBA00038359"/>
    </source>
</evidence>
<keyword evidence="6" id="KW-0336">GPI-anchor</keyword>
<dbReference type="EMBL" id="LFIW01001807">
    <property type="protein sequence ID" value="KZL80834.1"/>
    <property type="molecule type" value="Genomic_DNA"/>
</dbReference>
<evidence type="ECO:0000256" key="3">
    <source>
        <dbReference type="ARBA" id="ARBA00004613"/>
    </source>
</evidence>
<dbReference type="PANTHER" id="PTHR33048">
    <property type="entry name" value="PTH11-LIKE INTEGRAL MEMBRANE PROTEIN (AFU_ORTHOLOGUE AFUA_5G11245)"/>
    <property type="match status" value="1"/>
</dbReference>
<evidence type="ECO:0000256" key="6">
    <source>
        <dbReference type="ARBA" id="ARBA00022622"/>
    </source>
</evidence>
<comment type="similarity">
    <text evidence="13">Belongs to the SAT4 family.</text>
</comment>
<name>A0A167B380_COLIC</name>
<evidence type="ECO:0000256" key="4">
    <source>
        <dbReference type="ARBA" id="ARBA00010031"/>
    </source>
</evidence>
<dbReference type="GO" id="GO:0098552">
    <property type="term" value="C:side of membrane"/>
    <property type="evidence" value="ECO:0007669"/>
    <property type="project" value="UniProtKB-KW"/>
</dbReference>
<feature type="domain" description="Rhodopsin" evidence="18">
    <location>
        <begin position="139"/>
        <end position="397"/>
    </location>
</feature>
<evidence type="ECO:0000259" key="17">
    <source>
        <dbReference type="Pfam" id="PF05730"/>
    </source>
</evidence>
<dbReference type="AlphaFoldDB" id="A0A167B380"/>
<keyword evidence="8 16" id="KW-0732">Signal</keyword>
<keyword evidence="11" id="KW-1015">Disulfide bond</keyword>
<evidence type="ECO:0000256" key="7">
    <source>
        <dbReference type="ARBA" id="ARBA00022692"/>
    </source>
</evidence>
<evidence type="ECO:0000256" key="12">
    <source>
        <dbReference type="ARBA" id="ARBA00023288"/>
    </source>
</evidence>
<evidence type="ECO:0000313" key="19">
    <source>
        <dbReference type="EMBL" id="KZL80834.1"/>
    </source>
</evidence>
<reference evidence="19 20" key="1">
    <citation type="submission" date="2015-06" db="EMBL/GenBank/DDBJ databases">
        <title>Survival trade-offs in plant roots during colonization by closely related pathogenic and mutualistic fungi.</title>
        <authorList>
            <person name="Hacquard S."/>
            <person name="Kracher B."/>
            <person name="Hiruma K."/>
            <person name="Weinman A."/>
            <person name="Muench P."/>
            <person name="Garrido Oter R."/>
            <person name="Ver Loren van Themaat E."/>
            <person name="Dallerey J.-F."/>
            <person name="Damm U."/>
            <person name="Henrissat B."/>
            <person name="Lespinet O."/>
            <person name="Thon M."/>
            <person name="Kemen E."/>
            <person name="McHardy A.C."/>
            <person name="Schulze-Lefert P."/>
            <person name="O'Connell R.J."/>
        </authorList>
    </citation>
    <scope>NUCLEOTIDE SEQUENCE [LARGE SCALE GENOMIC DNA]</scope>
    <source>
        <strain evidence="19 20">MAFF 238704</strain>
    </source>
</reference>
<feature type="transmembrane region" description="Helical" evidence="15">
    <location>
        <begin position="205"/>
        <end position="223"/>
    </location>
</feature>
<feature type="transmembrane region" description="Helical" evidence="15">
    <location>
        <begin position="315"/>
        <end position="335"/>
    </location>
</feature>
<comment type="subcellular location">
    <subcellularLocation>
        <location evidence="2">Membrane</location>
        <topology evidence="2">Lipid-anchor</topology>
        <topology evidence="2">GPI-anchor</topology>
    </subcellularLocation>
    <subcellularLocation>
        <location evidence="1">Membrane</location>
        <topology evidence="1">Multi-pass membrane protein</topology>
    </subcellularLocation>
    <subcellularLocation>
        <location evidence="3">Secreted</location>
    </subcellularLocation>
</comment>
<keyword evidence="10 15" id="KW-0472">Membrane</keyword>
<evidence type="ECO:0000256" key="8">
    <source>
        <dbReference type="ARBA" id="ARBA00022729"/>
    </source>
</evidence>
<protein>
    <submittedName>
        <fullName evidence="19">Cfem domain-containing protein</fullName>
    </submittedName>
</protein>
<feature type="signal peptide" evidence="16">
    <location>
        <begin position="1"/>
        <end position="19"/>
    </location>
</feature>
<evidence type="ECO:0000256" key="16">
    <source>
        <dbReference type="SAM" id="SignalP"/>
    </source>
</evidence>
<feature type="domain" description="CFEM" evidence="17">
    <location>
        <begin position="56"/>
        <end position="111"/>
    </location>
</feature>
<keyword evidence="6" id="KW-0325">Glycoprotein</keyword>
<evidence type="ECO:0000256" key="5">
    <source>
        <dbReference type="ARBA" id="ARBA00022525"/>
    </source>
</evidence>
<dbReference type="InterPro" id="IPR008427">
    <property type="entry name" value="Extracellular_membr_CFEM_dom"/>
</dbReference>
<dbReference type="Pfam" id="PF05730">
    <property type="entry name" value="CFEM"/>
    <property type="match status" value="1"/>
</dbReference>
<evidence type="ECO:0000256" key="1">
    <source>
        <dbReference type="ARBA" id="ARBA00004141"/>
    </source>
</evidence>
<evidence type="ECO:0000256" key="2">
    <source>
        <dbReference type="ARBA" id="ARBA00004589"/>
    </source>
</evidence>
<organism evidence="19 20">
    <name type="scientific">Colletotrichum incanum</name>
    <name type="common">Soybean anthracnose fungus</name>
    <dbReference type="NCBI Taxonomy" id="1573173"/>
    <lineage>
        <taxon>Eukaryota</taxon>
        <taxon>Fungi</taxon>
        <taxon>Dikarya</taxon>
        <taxon>Ascomycota</taxon>
        <taxon>Pezizomycotina</taxon>
        <taxon>Sordariomycetes</taxon>
        <taxon>Hypocreomycetidae</taxon>
        <taxon>Glomerellales</taxon>
        <taxon>Glomerellaceae</taxon>
        <taxon>Colletotrichum</taxon>
        <taxon>Colletotrichum spaethianum species complex</taxon>
    </lineage>
</organism>
<evidence type="ECO:0000256" key="9">
    <source>
        <dbReference type="ARBA" id="ARBA00022989"/>
    </source>
</evidence>
<evidence type="ECO:0000259" key="18">
    <source>
        <dbReference type="Pfam" id="PF20684"/>
    </source>
</evidence>
<evidence type="ECO:0000256" key="11">
    <source>
        <dbReference type="ARBA" id="ARBA00023157"/>
    </source>
</evidence>
<feature type="transmembrane region" description="Helical" evidence="15">
    <location>
        <begin position="120"/>
        <end position="139"/>
    </location>
</feature>
<evidence type="ECO:0000256" key="14">
    <source>
        <dbReference type="SAM" id="MobiDB-lite"/>
    </source>
</evidence>
<feature type="transmembrane region" description="Helical" evidence="15">
    <location>
        <begin position="235"/>
        <end position="258"/>
    </location>
</feature>
<gene>
    <name evidence="19" type="ORF">CI238_01823</name>
</gene>
<evidence type="ECO:0000256" key="15">
    <source>
        <dbReference type="SAM" id="Phobius"/>
    </source>
</evidence>
<keyword evidence="7 15" id="KW-0812">Transmembrane</keyword>
<proteinExistence type="inferred from homology"/>
<feature type="chain" id="PRO_5007884002" evidence="16">
    <location>
        <begin position="20"/>
        <end position="489"/>
    </location>
</feature>
<comment type="similarity">
    <text evidence="4">Belongs to the RBT5 family.</text>
</comment>
<feature type="region of interest" description="Disordered" evidence="14">
    <location>
        <begin position="459"/>
        <end position="489"/>
    </location>
</feature>
<feature type="region of interest" description="Disordered" evidence="14">
    <location>
        <begin position="407"/>
        <end position="437"/>
    </location>
</feature>
<dbReference type="InterPro" id="IPR052337">
    <property type="entry name" value="SAT4-like"/>
</dbReference>
<feature type="transmembrane region" description="Helical" evidence="15">
    <location>
        <begin position="278"/>
        <end position="299"/>
    </location>
</feature>
<keyword evidence="12" id="KW-0449">Lipoprotein</keyword>
<evidence type="ECO:0000256" key="10">
    <source>
        <dbReference type="ARBA" id="ARBA00023136"/>
    </source>
</evidence>
<dbReference type="Pfam" id="PF20684">
    <property type="entry name" value="Fung_rhodopsin"/>
    <property type="match status" value="1"/>
</dbReference>
<sequence>MKFFAVALFMLVWCRDVWGLTKTTNTPAPIETPPLCGVSHAPSTVGDGFLTDSDQLQCIQQVTLATGLCSLTDATCICTNVQLNEQISLCVHANCTVRESLQVQSYSKHTCGAPSRDRTALVWIIGIVFLVLGLLAFFLRVMAKLFLGGQSWGAEDWVMLLAVAMMIPLNSLSVPISQVALGKDIWNVHPDDITQFLYMFYWDELLYLGALPVTKISILLFYLKIFPKREIRLSCWVLIGLNVVYFIVFELISIFQCIPVEGAWRAWDEEFPARCNNINIQGWAAAIANILLDLATLILPLRELYNLSLSTKKKVMVMMMFCVGFFVTIVSVVRLHSLASYATTNNATRKSSILSKQVEVGTNKTVEDYVEVGYWSTIEVPVGIICASMPAIRSLFSLVFPKVFGTTQRGGKSSYANLSEQQKPTSHSQKMSSKGSLRKAIRVQKEFSLRSGRRDDVSYMEHELTDIPFRDPNSRVSSEKKPTTPHESV</sequence>
<dbReference type="InterPro" id="IPR049326">
    <property type="entry name" value="Rhodopsin_dom_fungi"/>
</dbReference>
<dbReference type="Proteomes" id="UP000076584">
    <property type="component" value="Unassembled WGS sequence"/>
</dbReference>
<keyword evidence="9 15" id="KW-1133">Transmembrane helix</keyword>
<keyword evidence="5" id="KW-0964">Secreted</keyword>
<comment type="caution">
    <text evidence="19">The sequence shown here is derived from an EMBL/GenBank/DDBJ whole genome shotgun (WGS) entry which is preliminary data.</text>
</comment>
<keyword evidence="20" id="KW-1185">Reference proteome</keyword>
<dbReference type="PANTHER" id="PTHR33048:SF160">
    <property type="entry name" value="SAT4 FAMILY MEMBRANE PROTEIN"/>
    <property type="match status" value="1"/>
</dbReference>
<evidence type="ECO:0000313" key="20">
    <source>
        <dbReference type="Proteomes" id="UP000076584"/>
    </source>
</evidence>
<feature type="compositionally biased region" description="Polar residues" evidence="14">
    <location>
        <begin position="407"/>
        <end position="435"/>
    </location>
</feature>